<evidence type="ECO:0000313" key="3">
    <source>
        <dbReference type="Proteomes" id="UP000324897"/>
    </source>
</evidence>
<dbReference type="Gramene" id="TVU40583">
    <property type="protein sequence ID" value="TVU40583"/>
    <property type="gene ID" value="EJB05_14050"/>
</dbReference>
<sequence length="130" mass="15208">MEPAPPTPPELLEELVEEAVLRIPPDDPARLLRAALVCKRWCRLISGRRFRRRYREFHRTPPILGALLNQSDDESFYTRFVPKTSFGQPCADLRGWRALDARHGRVLFHTIPFGLAPWDNSLFVWDPHHR</sequence>
<dbReference type="AlphaFoldDB" id="A0A5J9VY06"/>
<dbReference type="Pfam" id="PF00646">
    <property type="entry name" value="F-box"/>
    <property type="match status" value="1"/>
</dbReference>
<dbReference type="SUPFAM" id="SSF81383">
    <property type="entry name" value="F-box domain"/>
    <property type="match status" value="1"/>
</dbReference>
<dbReference type="PANTHER" id="PTHR32133">
    <property type="entry name" value="OS07G0120400 PROTEIN"/>
    <property type="match status" value="1"/>
</dbReference>
<dbReference type="InterPro" id="IPR036047">
    <property type="entry name" value="F-box-like_dom_sf"/>
</dbReference>
<accession>A0A5J9VY06</accession>
<dbReference type="PANTHER" id="PTHR32133:SF386">
    <property type="entry name" value="F-BOX DOMAIN-CONTAINING PROTEIN"/>
    <property type="match status" value="1"/>
</dbReference>
<reference evidence="2 3" key="1">
    <citation type="journal article" date="2019" name="Sci. Rep.">
        <title>A high-quality genome of Eragrostis curvula grass provides insights into Poaceae evolution and supports new strategies to enhance forage quality.</title>
        <authorList>
            <person name="Carballo J."/>
            <person name="Santos B.A.C.M."/>
            <person name="Zappacosta D."/>
            <person name="Garbus I."/>
            <person name="Selva J.P."/>
            <person name="Gallo C.A."/>
            <person name="Diaz A."/>
            <person name="Albertini E."/>
            <person name="Caccamo M."/>
            <person name="Echenique V."/>
        </authorList>
    </citation>
    <scope>NUCLEOTIDE SEQUENCE [LARGE SCALE GENOMIC DNA]</scope>
    <source>
        <strain evidence="3">cv. Victoria</strain>
        <tissue evidence="2">Leaf</tissue>
    </source>
</reference>
<feature type="non-terminal residue" evidence="2">
    <location>
        <position position="1"/>
    </location>
</feature>
<evidence type="ECO:0000313" key="2">
    <source>
        <dbReference type="EMBL" id="TVU40583.1"/>
    </source>
</evidence>
<keyword evidence="3" id="KW-1185">Reference proteome</keyword>
<organism evidence="2 3">
    <name type="scientific">Eragrostis curvula</name>
    <name type="common">weeping love grass</name>
    <dbReference type="NCBI Taxonomy" id="38414"/>
    <lineage>
        <taxon>Eukaryota</taxon>
        <taxon>Viridiplantae</taxon>
        <taxon>Streptophyta</taxon>
        <taxon>Embryophyta</taxon>
        <taxon>Tracheophyta</taxon>
        <taxon>Spermatophyta</taxon>
        <taxon>Magnoliopsida</taxon>
        <taxon>Liliopsida</taxon>
        <taxon>Poales</taxon>
        <taxon>Poaceae</taxon>
        <taxon>PACMAD clade</taxon>
        <taxon>Chloridoideae</taxon>
        <taxon>Eragrostideae</taxon>
        <taxon>Eragrostidinae</taxon>
        <taxon>Eragrostis</taxon>
    </lineage>
</organism>
<dbReference type="InterPro" id="IPR001810">
    <property type="entry name" value="F-box_dom"/>
</dbReference>
<protein>
    <recommendedName>
        <fullName evidence="1">F-box domain-containing protein</fullName>
    </recommendedName>
</protein>
<feature type="domain" description="F-box" evidence="1">
    <location>
        <begin position="13"/>
        <end position="52"/>
    </location>
</feature>
<gene>
    <name evidence="2" type="ORF">EJB05_14050</name>
</gene>
<proteinExistence type="predicted"/>
<dbReference type="Proteomes" id="UP000324897">
    <property type="component" value="Chromosome 4"/>
</dbReference>
<dbReference type="OrthoDB" id="691838at2759"/>
<name>A0A5J9VY06_9POAL</name>
<dbReference type="EMBL" id="RWGY01000007">
    <property type="protein sequence ID" value="TVU40583.1"/>
    <property type="molecule type" value="Genomic_DNA"/>
</dbReference>
<comment type="caution">
    <text evidence="2">The sequence shown here is derived from an EMBL/GenBank/DDBJ whole genome shotgun (WGS) entry which is preliminary data.</text>
</comment>
<evidence type="ECO:0000259" key="1">
    <source>
        <dbReference type="Pfam" id="PF00646"/>
    </source>
</evidence>